<evidence type="ECO:0000313" key="3">
    <source>
        <dbReference type="Proteomes" id="UP001152523"/>
    </source>
</evidence>
<evidence type="ECO:0000313" key="2">
    <source>
        <dbReference type="EMBL" id="CAH9134372.1"/>
    </source>
</evidence>
<sequence>MFDLPVVLTPDEEGKEQVSHDVDAATEVSLGIEDELGIDDYKFQESGGEIDDVHNEEVPLHKQEFPSCTHAPVHSYVVSDLDFFDPFLGDDISLCVENDHNCLEDINKKSDKTNWDAFMGSDTESGGEVVSVHDICGEEKDFSMVHIDHGVAPNLCFETSFELPVIPRVIKVLTHVPYPPEEDESFILHFCADEGYEDHVLPTHIREFKNLRHLMAFVEGKLEMLITSAPLQSLLFESLRGIVGQTTLKIALLGRQPKLISAFVCLFVCLLSEDPREKKSQKTGCFLCLFFCLCVLFVQLRILLWG</sequence>
<dbReference type="AlphaFoldDB" id="A0AAV0FG81"/>
<dbReference type="Proteomes" id="UP001152523">
    <property type="component" value="Unassembled WGS sequence"/>
</dbReference>
<evidence type="ECO:0000256" key="1">
    <source>
        <dbReference type="SAM" id="Phobius"/>
    </source>
</evidence>
<name>A0AAV0FG81_9ASTE</name>
<accession>A0AAV0FG81</accession>
<feature type="transmembrane region" description="Helical" evidence="1">
    <location>
        <begin position="256"/>
        <end position="272"/>
    </location>
</feature>
<protein>
    <submittedName>
        <fullName evidence="2">Uncharacterized protein</fullName>
    </submittedName>
</protein>
<organism evidence="2 3">
    <name type="scientific">Cuscuta epithymum</name>
    <dbReference type="NCBI Taxonomy" id="186058"/>
    <lineage>
        <taxon>Eukaryota</taxon>
        <taxon>Viridiplantae</taxon>
        <taxon>Streptophyta</taxon>
        <taxon>Embryophyta</taxon>
        <taxon>Tracheophyta</taxon>
        <taxon>Spermatophyta</taxon>
        <taxon>Magnoliopsida</taxon>
        <taxon>eudicotyledons</taxon>
        <taxon>Gunneridae</taxon>
        <taxon>Pentapetalae</taxon>
        <taxon>asterids</taxon>
        <taxon>lamiids</taxon>
        <taxon>Solanales</taxon>
        <taxon>Convolvulaceae</taxon>
        <taxon>Cuscuteae</taxon>
        <taxon>Cuscuta</taxon>
        <taxon>Cuscuta subgen. Cuscuta</taxon>
    </lineage>
</organism>
<gene>
    <name evidence="2" type="ORF">CEPIT_LOCUS33669</name>
</gene>
<reference evidence="2" key="1">
    <citation type="submission" date="2022-07" db="EMBL/GenBank/DDBJ databases">
        <authorList>
            <person name="Macas J."/>
            <person name="Novak P."/>
            <person name="Neumann P."/>
        </authorList>
    </citation>
    <scope>NUCLEOTIDE SEQUENCE</scope>
</reference>
<keyword evidence="3" id="KW-1185">Reference proteome</keyword>
<dbReference type="EMBL" id="CAMAPF010000981">
    <property type="protein sequence ID" value="CAH9134372.1"/>
    <property type="molecule type" value="Genomic_DNA"/>
</dbReference>
<feature type="transmembrane region" description="Helical" evidence="1">
    <location>
        <begin position="284"/>
        <end position="304"/>
    </location>
</feature>
<comment type="caution">
    <text evidence="2">The sequence shown here is derived from an EMBL/GenBank/DDBJ whole genome shotgun (WGS) entry which is preliminary data.</text>
</comment>
<keyword evidence="1" id="KW-0472">Membrane</keyword>
<keyword evidence="1" id="KW-1133">Transmembrane helix</keyword>
<proteinExistence type="predicted"/>
<keyword evidence="1" id="KW-0812">Transmembrane</keyword>